<dbReference type="AlphaFoldDB" id="A0A5D4TSD4"/>
<feature type="transmembrane region" description="Helical" evidence="6">
    <location>
        <begin position="155"/>
        <end position="174"/>
    </location>
</feature>
<comment type="subcellular location">
    <subcellularLocation>
        <location evidence="6">Cell membrane</location>
        <topology evidence="6">Multi-pass membrane protein</topology>
    </subcellularLocation>
    <subcellularLocation>
        <location evidence="1">Membrane</location>
        <topology evidence="1">Multi-pass membrane protein</topology>
    </subcellularLocation>
</comment>
<evidence type="ECO:0000256" key="4">
    <source>
        <dbReference type="ARBA" id="ARBA00022989"/>
    </source>
</evidence>
<keyword evidence="4 6" id="KW-1133">Transmembrane helix</keyword>
<protein>
    <submittedName>
        <fullName evidence="8">ABC transporter permease subunit</fullName>
    </submittedName>
</protein>
<feature type="domain" description="ABC transmembrane type-1" evidence="7">
    <location>
        <begin position="83"/>
        <end position="294"/>
    </location>
</feature>
<proteinExistence type="inferred from homology"/>
<name>A0A5D4TSD4_9BACI</name>
<evidence type="ECO:0000256" key="6">
    <source>
        <dbReference type="RuleBase" id="RU363032"/>
    </source>
</evidence>
<evidence type="ECO:0000256" key="2">
    <source>
        <dbReference type="ARBA" id="ARBA00022448"/>
    </source>
</evidence>
<evidence type="ECO:0000256" key="1">
    <source>
        <dbReference type="ARBA" id="ARBA00004141"/>
    </source>
</evidence>
<reference evidence="8 9" key="1">
    <citation type="submission" date="2019-08" db="EMBL/GenBank/DDBJ databases">
        <title>Bacillus genomes from the desert of Cuatro Cienegas, Coahuila.</title>
        <authorList>
            <person name="Olmedo-Alvarez G."/>
        </authorList>
    </citation>
    <scope>NUCLEOTIDE SEQUENCE [LARGE SCALE GENOMIC DNA]</scope>
    <source>
        <strain evidence="8 9">CH87b_3T</strain>
    </source>
</reference>
<dbReference type="GO" id="GO:0055085">
    <property type="term" value="P:transmembrane transport"/>
    <property type="evidence" value="ECO:0007669"/>
    <property type="project" value="InterPro"/>
</dbReference>
<evidence type="ECO:0000313" key="8">
    <source>
        <dbReference type="EMBL" id="TYS84578.1"/>
    </source>
</evidence>
<dbReference type="Gene3D" id="1.10.3720.10">
    <property type="entry name" value="MetI-like"/>
    <property type="match status" value="1"/>
</dbReference>
<evidence type="ECO:0000259" key="7">
    <source>
        <dbReference type="PROSITE" id="PS50928"/>
    </source>
</evidence>
<feature type="transmembrane region" description="Helical" evidence="6">
    <location>
        <begin position="272"/>
        <end position="294"/>
    </location>
</feature>
<dbReference type="CDD" id="cd06261">
    <property type="entry name" value="TM_PBP2"/>
    <property type="match status" value="1"/>
</dbReference>
<gene>
    <name evidence="8" type="ORF">FZC85_14490</name>
</gene>
<dbReference type="SUPFAM" id="SSF161098">
    <property type="entry name" value="MetI-like"/>
    <property type="match status" value="1"/>
</dbReference>
<dbReference type="RefSeq" id="WP_148969010.1">
    <property type="nucleotide sequence ID" value="NZ_CANLNA010000002.1"/>
</dbReference>
<dbReference type="EMBL" id="VTEZ01000004">
    <property type="protein sequence ID" value="TYS84578.1"/>
    <property type="molecule type" value="Genomic_DNA"/>
</dbReference>
<keyword evidence="3 6" id="KW-0812">Transmembrane</keyword>
<dbReference type="Proteomes" id="UP000324269">
    <property type="component" value="Unassembled WGS sequence"/>
</dbReference>
<evidence type="ECO:0000313" key="9">
    <source>
        <dbReference type="Proteomes" id="UP000324269"/>
    </source>
</evidence>
<accession>A0A5D4TSD4</accession>
<feature type="transmembrane region" description="Helical" evidence="6">
    <location>
        <begin position="118"/>
        <end position="135"/>
    </location>
</feature>
<evidence type="ECO:0000256" key="3">
    <source>
        <dbReference type="ARBA" id="ARBA00022692"/>
    </source>
</evidence>
<comment type="similarity">
    <text evidence="6">Belongs to the binding-protein-dependent transport system permease family.</text>
</comment>
<dbReference type="OrthoDB" id="2351941at2"/>
<feature type="transmembrane region" description="Helical" evidence="6">
    <location>
        <begin position="212"/>
        <end position="237"/>
    </location>
</feature>
<dbReference type="InterPro" id="IPR035906">
    <property type="entry name" value="MetI-like_sf"/>
</dbReference>
<sequence length="337" mass="38600">MKSNRYDWMSFIGFSSILIVLLSWSMAYNLSNEEISQTLILFNDEGKVLGDSPFPPSIQFPFGTDRDGYHMTDKIIQGAQYTLGAAITISFLSFLLAFLFGIAGGFTKSRLRIVTQKVFTSLYFIPQSIIAYNILHPLLWEPMEGFQTSLVERMVVEIVVLAIIVTPTTVILIASEAEQILQEEFIISSRVLGARSFYIFYKHLMPHLKNRLFVIYPKIVIQVLLIIAHLGFFTLFFGGTDICYQPFCHPPKPFVQEWSGLMGTNYSELYNAWWIFLMPMICFALTILLLNGIAHSLERILERNVSRSNPTVTLRDNETYKPVELNEESFTLRGLRK</sequence>
<dbReference type="PROSITE" id="PS50928">
    <property type="entry name" value="ABC_TM1"/>
    <property type="match status" value="1"/>
</dbReference>
<dbReference type="GO" id="GO:0005886">
    <property type="term" value="C:plasma membrane"/>
    <property type="evidence" value="ECO:0007669"/>
    <property type="project" value="UniProtKB-SubCell"/>
</dbReference>
<keyword evidence="2 6" id="KW-0813">Transport</keyword>
<dbReference type="PANTHER" id="PTHR43839">
    <property type="entry name" value="OPPC IN A BINDING PROTEIN-DEPENDENT TRANSPORT SYSTEM"/>
    <property type="match status" value="1"/>
</dbReference>
<feature type="transmembrane region" description="Helical" evidence="6">
    <location>
        <begin position="81"/>
        <end position="106"/>
    </location>
</feature>
<dbReference type="PANTHER" id="PTHR43839:SF3">
    <property type="entry name" value="OLIGOPEPTIDE ABC TRANSPORTER, PERMEASE PROTEIN"/>
    <property type="match status" value="1"/>
</dbReference>
<comment type="caution">
    <text evidence="8">The sequence shown here is derived from an EMBL/GenBank/DDBJ whole genome shotgun (WGS) entry which is preliminary data.</text>
</comment>
<keyword evidence="5 6" id="KW-0472">Membrane</keyword>
<evidence type="ECO:0000256" key="5">
    <source>
        <dbReference type="ARBA" id="ARBA00023136"/>
    </source>
</evidence>
<dbReference type="InterPro" id="IPR000515">
    <property type="entry name" value="MetI-like"/>
</dbReference>
<organism evidence="8 9">
    <name type="scientific">Rossellomorea aquimaris</name>
    <dbReference type="NCBI Taxonomy" id="189382"/>
    <lineage>
        <taxon>Bacteria</taxon>
        <taxon>Bacillati</taxon>
        <taxon>Bacillota</taxon>
        <taxon>Bacilli</taxon>
        <taxon>Bacillales</taxon>
        <taxon>Bacillaceae</taxon>
        <taxon>Rossellomorea</taxon>
    </lineage>
</organism>
<dbReference type="Pfam" id="PF00528">
    <property type="entry name" value="BPD_transp_1"/>
    <property type="match status" value="1"/>
</dbReference>